<evidence type="ECO:0000313" key="1">
    <source>
        <dbReference type="EMBL" id="MEQ2219167.1"/>
    </source>
</evidence>
<proteinExistence type="predicted"/>
<accession>A0ABV0SF35</accession>
<comment type="caution">
    <text evidence="1">The sequence shown here is derived from an EMBL/GenBank/DDBJ whole genome shotgun (WGS) entry which is preliminary data.</text>
</comment>
<dbReference type="EMBL" id="JAHRIN010078432">
    <property type="protein sequence ID" value="MEQ2219167.1"/>
    <property type="molecule type" value="Genomic_DNA"/>
</dbReference>
<dbReference type="Proteomes" id="UP001434883">
    <property type="component" value="Unassembled WGS sequence"/>
</dbReference>
<reference evidence="1 2" key="1">
    <citation type="submission" date="2021-06" db="EMBL/GenBank/DDBJ databases">
        <authorList>
            <person name="Palmer J.M."/>
        </authorList>
    </citation>
    <scope>NUCLEOTIDE SEQUENCE [LARGE SCALE GENOMIC DNA]</scope>
    <source>
        <strain evidence="1 2">XC_2019</strain>
        <tissue evidence="1">Muscle</tissue>
    </source>
</reference>
<sequence length="98" mass="10731">MRAGPSCGSPQLRCPFGTRLCGPWVGGLGYRLAADLELLGTGLLLRERSCLSSVFDVGHVVNWRINLPSGRWDQPNGVLSQHARWQRPPALIRKSPIG</sequence>
<organism evidence="1 2">
    <name type="scientific">Xenoophorus captivus</name>
    <dbReference type="NCBI Taxonomy" id="1517983"/>
    <lineage>
        <taxon>Eukaryota</taxon>
        <taxon>Metazoa</taxon>
        <taxon>Chordata</taxon>
        <taxon>Craniata</taxon>
        <taxon>Vertebrata</taxon>
        <taxon>Euteleostomi</taxon>
        <taxon>Actinopterygii</taxon>
        <taxon>Neopterygii</taxon>
        <taxon>Teleostei</taxon>
        <taxon>Neoteleostei</taxon>
        <taxon>Acanthomorphata</taxon>
        <taxon>Ovalentaria</taxon>
        <taxon>Atherinomorphae</taxon>
        <taxon>Cyprinodontiformes</taxon>
        <taxon>Goodeidae</taxon>
        <taxon>Xenoophorus</taxon>
    </lineage>
</organism>
<evidence type="ECO:0000313" key="2">
    <source>
        <dbReference type="Proteomes" id="UP001434883"/>
    </source>
</evidence>
<protein>
    <submittedName>
        <fullName evidence="1">Uncharacterized protein</fullName>
    </submittedName>
</protein>
<name>A0ABV0SF35_9TELE</name>
<gene>
    <name evidence="1" type="ORF">XENOCAPTIV_013499</name>
</gene>
<keyword evidence="2" id="KW-1185">Reference proteome</keyword>